<proteinExistence type="predicted"/>
<evidence type="ECO:0000256" key="5">
    <source>
        <dbReference type="ARBA" id="ARBA00057221"/>
    </source>
</evidence>
<keyword evidence="3" id="KW-0720">Serine protease</keyword>
<dbReference type="FunFam" id="2.40.10.10:FF:000068">
    <property type="entry name" value="transmembrane protease serine 2"/>
    <property type="match status" value="1"/>
</dbReference>
<dbReference type="InterPro" id="IPR001314">
    <property type="entry name" value="Peptidase_S1A"/>
</dbReference>
<evidence type="ECO:0000256" key="2">
    <source>
        <dbReference type="ARBA" id="ARBA00022801"/>
    </source>
</evidence>
<evidence type="ECO:0000259" key="8">
    <source>
        <dbReference type="PROSITE" id="PS50240"/>
    </source>
</evidence>
<dbReference type="GO" id="GO:0004252">
    <property type="term" value="F:serine-type endopeptidase activity"/>
    <property type="evidence" value="ECO:0007669"/>
    <property type="project" value="InterPro"/>
</dbReference>
<dbReference type="InterPro" id="IPR001254">
    <property type="entry name" value="Trypsin_dom"/>
</dbReference>
<dbReference type="InterPro" id="IPR043504">
    <property type="entry name" value="Peptidase_S1_PA_chymotrypsin"/>
</dbReference>
<dbReference type="PRINTS" id="PR00722">
    <property type="entry name" value="CHYMOTRYPSIN"/>
</dbReference>
<dbReference type="CDD" id="cd00190">
    <property type="entry name" value="Tryp_SPc"/>
    <property type="match status" value="1"/>
</dbReference>
<dbReference type="PANTHER" id="PTHR24264">
    <property type="entry name" value="TRYPSIN-RELATED"/>
    <property type="match status" value="1"/>
</dbReference>
<name>A0A1A9VEJ0_GLOAU</name>
<dbReference type="PANTHER" id="PTHR24264:SF58">
    <property type="entry name" value="SI:DKEY-33M11.8-RELATED"/>
    <property type="match status" value="1"/>
</dbReference>
<evidence type="ECO:0000256" key="6">
    <source>
        <dbReference type="ARBA" id="ARBA00067663"/>
    </source>
</evidence>
<dbReference type="GO" id="GO:0005615">
    <property type="term" value="C:extracellular space"/>
    <property type="evidence" value="ECO:0007669"/>
    <property type="project" value="TreeGrafter"/>
</dbReference>
<sequence length="385" mass="43663">MRFCPTSDPNFYTETKPSWSSYCREPNKKWKPAYSQPPHEIRSWYWTGSKTAVKGNKKEKEDLNEFLIKNWPKSRIRPSACLPIYYATGNRFIRLQKDDPAGFKCAPLPLSLIEARQKMFYFLKSLIFLNVFLSNFVKTFEMEEPRGIDGTYKNKKEIISFDNEAAMILFNTSDRSNDHNASPLKGGYSAMNHELVRHVVSILYDNRHVCGGTIIKPDFILTAAHCLTKRGMILSPVTIKVVAGQPQRTQKSNMTQIRNARKLLAHRRWIGYLAYYCDIGLIKLENEFNLNNDFVSVIALPQYAVALNANCACLGWGRLYIDGPLADDIQIGDFYIVPCEEVKDTLEFPYSVILSPGMICVKPHLPGVQVLPGDSGGPLICDASL</sequence>
<dbReference type="InterPro" id="IPR009003">
    <property type="entry name" value="Peptidase_S1_PA"/>
</dbReference>
<dbReference type="Pfam" id="PF00089">
    <property type="entry name" value="Trypsin"/>
    <property type="match status" value="1"/>
</dbReference>
<keyword evidence="1" id="KW-0645">Protease</keyword>
<evidence type="ECO:0000313" key="10">
    <source>
        <dbReference type="Proteomes" id="UP000078200"/>
    </source>
</evidence>
<dbReference type="GO" id="GO:0006508">
    <property type="term" value="P:proteolysis"/>
    <property type="evidence" value="ECO:0007669"/>
    <property type="project" value="UniProtKB-KW"/>
</dbReference>
<dbReference type="SUPFAM" id="SSF50494">
    <property type="entry name" value="Trypsin-like serine proteases"/>
    <property type="match status" value="1"/>
</dbReference>
<keyword evidence="10" id="KW-1185">Reference proteome</keyword>
<feature type="domain" description="Peptidase S1" evidence="8">
    <location>
        <begin position="184"/>
        <end position="385"/>
    </location>
</feature>
<evidence type="ECO:0000256" key="4">
    <source>
        <dbReference type="ARBA" id="ARBA00023157"/>
    </source>
</evidence>
<protein>
    <recommendedName>
        <fullName evidence="6">Lectizyme</fullName>
    </recommendedName>
    <alternativeName>
        <fullName evidence="7">Proteolytic lectin</fullName>
    </alternativeName>
</protein>
<evidence type="ECO:0000256" key="3">
    <source>
        <dbReference type="ARBA" id="ARBA00022825"/>
    </source>
</evidence>
<dbReference type="Proteomes" id="UP000078200">
    <property type="component" value="Unassembled WGS sequence"/>
</dbReference>
<dbReference type="InterPro" id="IPR018114">
    <property type="entry name" value="TRYPSIN_HIS"/>
</dbReference>
<comment type="function">
    <text evidence="5">Protein with lectin and protease activity involved in the establishment of trypanosome infections in tsetse flies. Binds D-glucosamine and agglutinates bloodstream-form trypanosomes and rabbit red blood cells. Capable of inducing transformation of bloodstream-form trypanosomes into procyclic (midgut) forms in vitro.</text>
</comment>
<dbReference type="AlphaFoldDB" id="A0A1A9VEJ0"/>
<evidence type="ECO:0000256" key="7">
    <source>
        <dbReference type="ARBA" id="ARBA00077177"/>
    </source>
</evidence>
<keyword evidence="2" id="KW-0378">Hydrolase</keyword>
<dbReference type="STRING" id="7395.A0A1A9VEJ0"/>
<accession>A0A1A9VEJ0</accession>
<dbReference type="PROSITE" id="PS50240">
    <property type="entry name" value="TRYPSIN_DOM"/>
    <property type="match status" value="1"/>
</dbReference>
<reference evidence="9" key="1">
    <citation type="submission" date="2020-05" db="UniProtKB">
        <authorList>
            <consortium name="EnsemblMetazoa"/>
        </authorList>
    </citation>
    <scope>IDENTIFICATION</scope>
    <source>
        <strain evidence="9">TTRI</strain>
    </source>
</reference>
<dbReference type="PROSITE" id="PS00134">
    <property type="entry name" value="TRYPSIN_HIS"/>
    <property type="match status" value="1"/>
</dbReference>
<dbReference type="VEuPathDB" id="VectorBase:GAUT034830"/>
<dbReference type="EnsemblMetazoa" id="GAUT034830-RA">
    <property type="protein sequence ID" value="GAUT034830-PA"/>
    <property type="gene ID" value="GAUT034830"/>
</dbReference>
<evidence type="ECO:0000313" key="9">
    <source>
        <dbReference type="EnsemblMetazoa" id="GAUT034830-PA"/>
    </source>
</evidence>
<keyword evidence="4" id="KW-1015">Disulfide bond</keyword>
<dbReference type="Gene3D" id="2.40.10.10">
    <property type="entry name" value="Trypsin-like serine proteases"/>
    <property type="match status" value="1"/>
</dbReference>
<evidence type="ECO:0000256" key="1">
    <source>
        <dbReference type="ARBA" id="ARBA00022670"/>
    </source>
</evidence>
<dbReference type="InterPro" id="IPR050127">
    <property type="entry name" value="Serine_Proteases_S1"/>
</dbReference>
<organism evidence="9 10">
    <name type="scientific">Glossina austeni</name>
    <name type="common">Savannah tsetse fly</name>
    <dbReference type="NCBI Taxonomy" id="7395"/>
    <lineage>
        <taxon>Eukaryota</taxon>
        <taxon>Metazoa</taxon>
        <taxon>Ecdysozoa</taxon>
        <taxon>Arthropoda</taxon>
        <taxon>Hexapoda</taxon>
        <taxon>Insecta</taxon>
        <taxon>Pterygota</taxon>
        <taxon>Neoptera</taxon>
        <taxon>Endopterygota</taxon>
        <taxon>Diptera</taxon>
        <taxon>Brachycera</taxon>
        <taxon>Muscomorpha</taxon>
        <taxon>Hippoboscoidea</taxon>
        <taxon>Glossinidae</taxon>
        <taxon>Glossina</taxon>
    </lineage>
</organism>
<dbReference type="SMART" id="SM00020">
    <property type="entry name" value="Tryp_SPc"/>
    <property type="match status" value="1"/>
</dbReference>